<sequence length="124" mass="13795">MNDEQDNALHDAARSALDQQVQSLPPEIKRSLHQARAKAMENSHRKASIFSGKPSTRKNFYPAGIAAALILAALWFPQEDAAPINPPATQLNAEILDMLSSEEDLSFYEDLEFINWLAMQSEQG</sequence>
<evidence type="ECO:0000313" key="2">
    <source>
        <dbReference type="EMBL" id="PIE25525.1"/>
    </source>
</evidence>
<organism evidence="2 3">
    <name type="scientific">Neptuniibacter caesariensis</name>
    <dbReference type="NCBI Taxonomy" id="207954"/>
    <lineage>
        <taxon>Bacteria</taxon>
        <taxon>Pseudomonadati</taxon>
        <taxon>Pseudomonadota</taxon>
        <taxon>Gammaproteobacteria</taxon>
        <taxon>Oceanospirillales</taxon>
        <taxon>Oceanospirillaceae</taxon>
        <taxon>Neptuniibacter</taxon>
    </lineage>
</organism>
<evidence type="ECO:0008006" key="4">
    <source>
        <dbReference type="Google" id="ProtNLM"/>
    </source>
</evidence>
<evidence type="ECO:0000313" key="3">
    <source>
        <dbReference type="Proteomes" id="UP000243469"/>
    </source>
</evidence>
<dbReference type="EMBL" id="PDSH01000003">
    <property type="protein sequence ID" value="PIE25525.1"/>
    <property type="molecule type" value="Genomic_DNA"/>
</dbReference>
<protein>
    <recommendedName>
        <fullName evidence="4">DUF3619 family protein</fullName>
    </recommendedName>
</protein>
<gene>
    <name evidence="2" type="ORF">CSA60_00110</name>
</gene>
<accession>A0A2G6JQ06</accession>
<evidence type="ECO:0000256" key="1">
    <source>
        <dbReference type="SAM" id="MobiDB-lite"/>
    </source>
</evidence>
<dbReference type="AlphaFoldDB" id="A0A2G6JQ06"/>
<comment type="caution">
    <text evidence="2">The sequence shown here is derived from an EMBL/GenBank/DDBJ whole genome shotgun (WGS) entry which is preliminary data.</text>
</comment>
<feature type="region of interest" description="Disordered" evidence="1">
    <location>
        <begin position="1"/>
        <end position="25"/>
    </location>
</feature>
<name>A0A2G6JQ06_NEPCE</name>
<reference evidence="2 3" key="1">
    <citation type="submission" date="2017-10" db="EMBL/GenBank/DDBJ databases">
        <title>Novel microbial diversity and functional potential in the marine mammal oral microbiome.</title>
        <authorList>
            <person name="Dudek N.K."/>
            <person name="Sun C.L."/>
            <person name="Burstein D."/>
            <person name="Kantor R.S."/>
            <person name="Aliaga Goltsman D.S."/>
            <person name="Bik E.M."/>
            <person name="Thomas B.C."/>
            <person name="Banfield J.F."/>
            <person name="Relman D.A."/>
        </authorList>
    </citation>
    <scope>NUCLEOTIDE SEQUENCE [LARGE SCALE GENOMIC DNA]</scope>
    <source>
        <strain evidence="2">DOLJORAL78_47_21</strain>
    </source>
</reference>
<dbReference type="Proteomes" id="UP000243469">
    <property type="component" value="Unassembled WGS sequence"/>
</dbReference>
<proteinExistence type="predicted"/>